<dbReference type="GO" id="GO:0000981">
    <property type="term" value="F:DNA-binding transcription factor activity, RNA polymerase II-specific"/>
    <property type="evidence" value="ECO:0007669"/>
    <property type="project" value="InterPro"/>
</dbReference>
<dbReference type="EMBL" id="KI979443">
    <property type="protein sequence ID" value="EXK76810.1"/>
    <property type="molecule type" value="Genomic_DNA"/>
</dbReference>
<keyword evidence="5" id="KW-1185">Reference proteome</keyword>
<dbReference type="CDD" id="cd12148">
    <property type="entry name" value="fungal_TF_MHR"/>
    <property type="match status" value="1"/>
</dbReference>
<evidence type="ECO:0000313" key="5">
    <source>
        <dbReference type="Proteomes" id="UP000030663"/>
    </source>
</evidence>
<dbReference type="Gene3D" id="4.10.240.10">
    <property type="entry name" value="Zn(2)-C6 fungal-type DNA-binding domain"/>
    <property type="match status" value="1"/>
</dbReference>
<dbReference type="GO" id="GO:0008270">
    <property type="term" value="F:zinc ion binding"/>
    <property type="evidence" value="ECO:0007669"/>
    <property type="project" value="InterPro"/>
</dbReference>
<evidence type="ECO:0000256" key="1">
    <source>
        <dbReference type="ARBA" id="ARBA00023242"/>
    </source>
</evidence>
<dbReference type="InterPro" id="IPR001138">
    <property type="entry name" value="Zn2Cys6_DnaBD"/>
</dbReference>
<sequence length="744" mass="84173">MSQRYRHLLPVPNSANTSSQSQPSGSSSTLLSSEKLPKRQRIGAQLACNECRRRKVRCDGQRPHCGVCQQRGEKEPCTYAKTRSHSQRIKEAEQILELFNLLTTGSENQALESLRILRSHNDVESVLNILKASRSQEQCPRGREQAPISTRHLGLEYELMARNAVVFPPLQAPGSNLIKVALSTDRLSTTLDERSESPLRDGASVSADSEADQFSAHRPIYIKRAISTLRLCDERLEELNMSFWTSVSISDDVAAKIISLYLETDHPLLGTFEPDLFVDDLTSCRLRHCSPLLVSAIMYWGCQMYSGFNPSIKEYIPQFCEEAEHRWTDEKSTNSLLNLASTQLLGLAYLGDGKDHHVLTYVSEANAMATRMGLFGVDPTEAASKAQEITPALQNATSHAAWGTFNWIMFMSLFYQQPGLAYPEYPPVLPIPGFAWHAGRDESANSVRQSLHSAYMGDTFPALCQFWRIIHEVTLRYYRDQPNPRGRLSDHVRLAFAEYKYRELIAWAETLPSSMMRSEQSPHHVLTFHIWFHCAVLDILRPFTAQARSAPISLPFKTFSCENSSPDVAYKASVNQLKRLIIVYRKNYAAPIYTMLWHTALIRVANAVLSDAKDSEWHFYLSFCIQCYGSLRRSYRFAEAIGRSLLSMTLQRRDLSVGEARHMLQQFEENSLNSSSEDIRATFMADLNLSMTHPEEASVESLANKFEDIALFREFTSQEGLIADGTMDSDEATFTVIPKRRSQG</sequence>
<gene>
    <name evidence="4" type="ORF">FOQG_18457</name>
</gene>
<dbReference type="PROSITE" id="PS50048">
    <property type="entry name" value="ZN2_CY6_FUNGAL_2"/>
    <property type="match status" value="1"/>
</dbReference>
<dbReference type="PANTHER" id="PTHR47256">
    <property type="entry name" value="ZN(II)2CYS6 TRANSCRIPTION FACTOR (EUROFUNG)-RELATED"/>
    <property type="match status" value="1"/>
</dbReference>
<dbReference type="InterPro" id="IPR036864">
    <property type="entry name" value="Zn2-C6_fun-type_DNA-bd_sf"/>
</dbReference>
<accession>X0B3V8</accession>
<dbReference type="SMART" id="SM00066">
    <property type="entry name" value="GAL4"/>
    <property type="match status" value="1"/>
</dbReference>
<keyword evidence="1" id="KW-0539">Nucleus</keyword>
<dbReference type="PANTHER" id="PTHR47256:SF3">
    <property type="entry name" value="ZN(II)2CYS6 TRANSCRIPTION FACTOR (EUROFUNG)"/>
    <property type="match status" value="1"/>
</dbReference>
<dbReference type="Pfam" id="PF00172">
    <property type="entry name" value="Zn_clus"/>
    <property type="match status" value="1"/>
</dbReference>
<organism evidence="4 5">
    <name type="scientific">Fusarium oxysporum f. sp. raphani 54005</name>
    <dbReference type="NCBI Taxonomy" id="1089458"/>
    <lineage>
        <taxon>Eukaryota</taxon>
        <taxon>Fungi</taxon>
        <taxon>Dikarya</taxon>
        <taxon>Ascomycota</taxon>
        <taxon>Pezizomycotina</taxon>
        <taxon>Sordariomycetes</taxon>
        <taxon>Hypocreomycetidae</taxon>
        <taxon>Hypocreales</taxon>
        <taxon>Nectriaceae</taxon>
        <taxon>Fusarium</taxon>
        <taxon>Fusarium oxysporum species complex</taxon>
    </lineage>
</organism>
<dbReference type="InterPro" id="IPR053187">
    <property type="entry name" value="Notoamide_regulator"/>
</dbReference>
<dbReference type="CDD" id="cd00067">
    <property type="entry name" value="GAL4"/>
    <property type="match status" value="1"/>
</dbReference>
<protein>
    <recommendedName>
        <fullName evidence="3">Zn(2)-C6 fungal-type domain-containing protein</fullName>
    </recommendedName>
</protein>
<evidence type="ECO:0000259" key="3">
    <source>
        <dbReference type="PROSITE" id="PS50048"/>
    </source>
</evidence>
<proteinExistence type="predicted"/>
<dbReference type="PROSITE" id="PS00463">
    <property type="entry name" value="ZN2_CY6_FUNGAL_1"/>
    <property type="match status" value="1"/>
</dbReference>
<feature type="domain" description="Zn(2)-C6 fungal-type" evidence="3">
    <location>
        <begin position="47"/>
        <end position="79"/>
    </location>
</feature>
<evidence type="ECO:0000256" key="2">
    <source>
        <dbReference type="SAM" id="MobiDB-lite"/>
    </source>
</evidence>
<dbReference type="AlphaFoldDB" id="X0B3V8"/>
<reference evidence="4 5" key="1">
    <citation type="submission" date="2011-11" db="EMBL/GenBank/DDBJ databases">
        <title>The Genome Sequence of Fusarium oxysporum PHW815.</title>
        <authorList>
            <consortium name="The Broad Institute Genome Sequencing Platform"/>
            <person name="Ma L.-J."/>
            <person name="Gale L.R."/>
            <person name="Schwartz D.C."/>
            <person name="Zhou S."/>
            <person name="Corby-Kistler H."/>
            <person name="Young S.K."/>
            <person name="Zeng Q."/>
            <person name="Gargeya S."/>
            <person name="Fitzgerald M."/>
            <person name="Haas B."/>
            <person name="Abouelleil A."/>
            <person name="Alvarado L."/>
            <person name="Arachchi H.M."/>
            <person name="Berlin A."/>
            <person name="Brown A."/>
            <person name="Chapman S.B."/>
            <person name="Chen Z."/>
            <person name="Dunbar C."/>
            <person name="Freedman E."/>
            <person name="Gearin G."/>
            <person name="Goldberg J."/>
            <person name="Griggs A."/>
            <person name="Gujja S."/>
            <person name="Heiman D."/>
            <person name="Howarth C."/>
            <person name="Larson L."/>
            <person name="Lui A."/>
            <person name="MacDonald P.J.P."/>
            <person name="Montmayeur A."/>
            <person name="Murphy C."/>
            <person name="Neiman D."/>
            <person name="Pearson M."/>
            <person name="Priest M."/>
            <person name="Roberts A."/>
            <person name="Saif S."/>
            <person name="Shea T."/>
            <person name="Shenoy N."/>
            <person name="Sisk P."/>
            <person name="Stolte C."/>
            <person name="Sykes S."/>
            <person name="Wortman J."/>
            <person name="Nusbaum C."/>
            <person name="Birren B."/>
        </authorList>
    </citation>
    <scope>NUCLEOTIDE SEQUENCE [LARGE SCALE GENOMIC DNA]</scope>
    <source>
        <strain evidence="4 5">54005</strain>
    </source>
</reference>
<dbReference type="OrthoDB" id="10261408at2759"/>
<evidence type="ECO:0000313" key="4">
    <source>
        <dbReference type="EMBL" id="EXK76810.1"/>
    </source>
</evidence>
<name>X0B3V8_FUSOX</name>
<dbReference type="SUPFAM" id="SSF57701">
    <property type="entry name" value="Zn2/Cys6 DNA-binding domain"/>
    <property type="match status" value="1"/>
</dbReference>
<feature type="region of interest" description="Disordered" evidence="2">
    <location>
        <begin position="1"/>
        <end position="36"/>
    </location>
</feature>
<dbReference type="Proteomes" id="UP000030663">
    <property type="component" value="Unassembled WGS sequence"/>
</dbReference>
<dbReference type="HOGENOM" id="CLU_019833_0_0_1"/>
<feature type="compositionally biased region" description="Low complexity" evidence="2">
    <location>
        <begin position="12"/>
        <end position="33"/>
    </location>
</feature>